<reference evidence="1 2" key="1">
    <citation type="submission" date="2013-03" db="EMBL/GenBank/DDBJ databases">
        <authorList>
            <person name="Linke B."/>
        </authorList>
    </citation>
    <scope>NUCLEOTIDE SEQUENCE [LARGE SCALE GENOMIC DNA]</scope>
    <source>
        <strain evidence="1 2">B13</strain>
    </source>
</reference>
<proteinExistence type="predicted"/>
<accession>A0A024HE48</accession>
<dbReference type="RefSeq" id="WP_156958010.1">
    <property type="nucleotide sequence ID" value="NZ_HG322950.1"/>
</dbReference>
<dbReference type="EMBL" id="HG322950">
    <property type="protein sequence ID" value="CDF83111.1"/>
    <property type="molecule type" value="Genomic_DNA"/>
</dbReference>
<organism evidence="1 2">
    <name type="scientific">Pseudomonas knackmussii (strain DSM 6978 / CCUG 54928 / LMG 23759 / B13)</name>
    <dbReference type="NCBI Taxonomy" id="1301098"/>
    <lineage>
        <taxon>Bacteria</taxon>
        <taxon>Pseudomonadati</taxon>
        <taxon>Pseudomonadota</taxon>
        <taxon>Gammaproteobacteria</taxon>
        <taxon>Pseudomonadales</taxon>
        <taxon>Pseudomonadaceae</taxon>
        <taxon>Pseudomonas</taxon>
    </lineage>
</organism>
<sequence length="292" mass="32669">MNKELIEQTLTKAGIALPPIIKSLIESSIDRNYVFACEDEFNKLPPSEIQKTYWKEIIYRAHWAATSSLIRTKKWLDACNSAIEGENYIAFCSSMRGLLESTTDAYSALGSVPLTLAEVSAHIAKALQGNELKSVVISEELEDALIHFIFARKLSKNEKAPKSHNAKTASSMIDELDSANLPFKNFYSDLCQIVHPAAQSIDWLINEQDGVYTIAEPKDIDLIKSISGKYQSCIEQLILYPTNISIFIYQVINELPVPELVNTYAKSINSSASPLHEKINRAFTESREKFGS</sequence>
<keyword evidence="2" id="KW-1185">Reference proteome</keyword>
<dbReference type="OrthoDB" id="8444651at2"/>
<dbReference type="Proteomes" id="UP000025241">
    <property type="component" value="Chromosome I"/>
</dbReference>
<dbReference type="HOGENOM" id="CLU_083306_0_0_6"/>
<evidence type="ECO:0000313" key="1">
    <source>
        <dbReference type="EMBL" id="CDF83111.1"/>
    </source>
</evidence>
<reference evidence="1 2" key="2">
    <citation type="submission" date="2014-05" db="EMBL/GenBank/DDBJ databases">
        <title>Genome sequence of the 3-chlorobenzoate degrading bacterium Pseudomonas knackmussii B13 shows multiple evidence for horizontal gene transfer.</title>
        <authorList>
            <person name="Miyazaki R."/>
            <person name="Bertelli C."/>
            <person name="Falquet L."/>
            <person name="Robinson-Rechavi M."/>
            <person name="Gharib W."/>
            <person name="Roy S."/>
            <person name="Van der Meer J.R."/>
        </authorList>
    </citation>
    <scope>NUCLEOTIDE SEQUENCE [LARGE SCALE GENOMIC DNA]</scope>
    <source>
        <strain evidence="1 2">B13</strain>
    </source>
</reference>
<protein>
    <submittedName>
        <fullName evidence="1">Uncharacterized protein</fullName>
    </submittedName>
</protein>
<dbReference type="KEGG" id="pkc:PKB_1753"/>
<gene>
    <name evidence="1" type="ORF">PKB_1753</name>
</gene>
<name>A0A024HE48_PSEKB</name>
<dbReference type="AlphaFoldDB" id="A0A024HE48"/>
<dbReference type="eggNOG" id="ENOG50336CX">
    <property type="taxonomic scope" value="Bacteria"/>
</dbReference>
<evidence type="ECO:0000313" key="2">
    <source>
        <dbReference type="Proteomes" id="UP000025241"/>
    </source>
</evidence>